<proteinExistence type="predicted"/>
<keyword evidence="1" id="KW-0812">Transmembrane</keyword>
<feature type="transmembrane region" description="Helical" evidence="1">
    <location>
        <begin position="58"/>
        <end position="78"/>
    </location>
</feature>
<evidence type="ECO:0000313" key="2">
    <source>
        <dbReference type="EMBL" id="KAF2665721.1"/>
    </source>
</evidence>
<keyword evidence="1" id="KW-0472">Membrane</keyword>
<keyword evidence="3" id="KW-1185">Reference proteome</keyword>
<dbReference type="AlphaFoldDB" id="A0A6A6U295"/>
<dbReference type="Proteomes" id="UP000799302">
    <property type="component" value="Unassembled WGS sequence"/>
</dbReference>
<gene>
    <name evidence="2" type="ORF">BT63DRAFT_428667</name>
</gene>
<organism evidence="2 3">
    <name type="scientific">Microthyrium microscopicum</name>
    <dbReference type="NCBI Taxonomy" id="703497"/>
    <lineage>
        <taxon>Eukaryota</taxon>
        <taxon>Fungi</taxon>
        <taxon>Dikarya</taxon>
        <taxon>Ascomycota</taxon>
        <taxon>Pezizomycotina</taxon>
        <taxon>Dothideomycetes</taxon>
        <taxon>Dothideomycetes incertae sedis</taxon>
        <taxon>Microthyriales</taxon>
        <taxon>Microthyriaceae</taxon>
        <taxon>Microthyrium</taxon>
    </lineage>
</organism>
<sequence>MNRPSSPTPVSIISPDAQAPSIGRRYPRLEHWVARWTHPPPPEKMGRPATLPLNLPNLAVSHVLLLGIVISMVLGASADNDSHSFNIRHCPGCGTLHNLAISLCGYQMYRAVAISRSQ</sequence>
<protein>
    <submittedName>
        <fullName evidence="2">Uncharacterized protein</fullName>
    </submittedName>
</protein>
<name>A0A6A6U295_9PEZI</name>
<keyword evidence="1" id="KW-1133">Transmembrane helix</keyword>
<accession>A0A6A6U295</accession>
<evidence type="ECO:0000313" key="3">
    <source>
        <dbReference type="Proteomes" id="UP000799302"/>
    </source>
</evidence>
<dbReference type="EMBL" id="MU004240">
    <property type="protein sequence ID" value="KAF2665721.1"/>
    <property type="molecule type" value="Genomic_DNA"/>
</dbReference>
<reference evidence="2" key="1">
    <citation type="journal article" date="2020" name="Stud. Mycol.">
        <title>101 Dothideomycetes genomes: a test case for predicting lifestyles and emergence of pathogens.</title>
        <authorList>
            <person name="Haridas S."/>
            <person name="Albert R."/>
            <person name="Binder M."/>
            <person name="Bloem J."/>
            <person name="Labutti K."/>
            <person name="Salamov A."/>
            <person name="Andreopoulos B."/>
            <person name="Baker S."/>
            <person name="Barry K."/>
            <person name="Bills G."/>
            <person name="Bluhm B."/>
            <person name="Cannon C."/>
            <person name="Castanera R."/>
            <person name="Culley D."/>
            <person name="Daum C."/>
            <person name="Ezra D."/>
            <person name="Gonzalez J."/>
            <person name="Henrissat B."/>
            <person name="Kuo A."/>
            <person name="Liang C."/>
            <person name="Lipzen A."/>
            <person name="Lutzoni F."/>
            <person name="Magnuson J."/>
            <person name="Mondo S."/>
            <person name="Nolan M."/>
            <person name="Ohm R."/>
            <person name="Pangilinan J."/>
            <person name="Park H.-J."/>
            <person name="Ramirez L."/>
            <person name="Alfaro M."/>
            <person name="Sun H."/>
            <person name="Tritt A."/>
            <person name="Yoshinaga Y."/>
            <person name="Zwiers L.-H."/>
            <person name="Turgeon B."/>
            <person name="Goodwin S."/>
            <person name="Spatafora J."/>
            <person name="Crous P."/>
            <person name="Grigoriev I."/>
        </authorList>
    </citation>
    <scope>NUCLEOTIDE SEQUENCE</scope>
    <source>
        <strain evidence="2">CBS 115976</strain>
    </source>
</reference>
<evidence type="ECO:0000256" key="1">
    <source>
        <dbReference type="SAM" id="Phobius"/>
    </source>
</evidence>